<evidence type="ECO:0000313" key="1">
    <source>
        <dbReference type="EMBL" id="OGG55200.1"/>
    </source>
</evidence>
<protein>
    <submittedName>
        <fullName evidence="1">Uncharacterized protein</fullName>
    </submittedName>
</protein>
<sequence length="84" mass="9218">MKSIGDFLSKFSWQKPSNKSVVLSLISIAEKWHIPIAEKDLTVKGGVIYVGGSSALKNEVFMARTALLEELRSALPKASITDIR</sequence>
<gene>
    <name evidence="1" type="ORF">A3D62_02695</name>
</gene>
<accession>A0A1F6D1K0</accession>
<dbReference type="EMBL" id="MFLC01000010">
    <property type="protein sequence ID" value="OGG55200.1"/>
    <property type="molecule type" value="Genomic_DNA"/>
</dbReference>
<evidence type="ECO:0000313" key="2">
    <source>
        <dbReference type="Proteomes" id="UP000177659"/>
    </source>
</evidence>
<organism evidence="1 2">
    <name type="scientific">Candidatus Kaiserbacteria bacterium RIFCSPHIGHO2_02_FULL_49_11</name>
    <dbReference type="NCBI Taxonomy" id="1798489"/>
    <lineage>
        <taxon>Bacteria</taxon>
        <taxon>Candidatus Kaiseribacteriota</taxon>
    </lineage>
</organism>
<comment type="caution">
    <text evidence="1">The sequence shown here is derived from an EMBL/GenBank/DDBJ whole genome shotgun (WGS) entry which is preliminary data.</text>
</comment>
<name>A0A1F6D1K0_9BACT</name>
<reference evidence="1 2" key="1">
    <citation type="journal article" date="2016" name="Nat. Commun.">
        <title>Thousands of microbial genomes shed light on interconnected biogeochemical processes in an aquifer system.</title>
        <authorList>
            <person name="Anantharaman K."/>
            <person name="Brown C.T."/>
            <person name="Hug L.A."/>
            <person name="Sharon I."/>
            <person name="Castelle C.J."/>
            <person name="Probst A.J."/>
            <person name="Thomas B.C."/>
            <person name="Singh A."/>
            <person name="Wilkins M.J."/>
            <person name="Karaoz U."/>
            <person name="Brodie E.L."/>
            <person name="Williams K.H."/>
            <person name="Hubbard S.S."/>
            <person name="Banfield J.F."/>
        </authorList>
    </citation>
    <scope>NUCLEOTIDE SEQUENCE [LARGE SCALE GENOMIC DNA]</scope>
</reference>
<proteinExistence type="predicted"/>
<dbReference type="AlphaFoldDB" id="A0A1F6D1K0"/>
<dbReference type="Proteomes" id="UP000177659">
    <property type="component" value="Unassembled WGS sequence"/>
</dbReference>